<evidence type="ECO:0000256" key="1">
    <source>
        <dbReference type="SAM" id="MobiDB-lite"/>
    </source>
</evidence>
<keyword evidence="3" id="KW-1185">Reference proteome</keyword>
<evidence type="ECO:0000313" key="3">
    <source>
        <dbReference type="Proteomes" id="UP001305647"/>
    </source>
</evidence>
<feature type="region of interest" description="Disordered" evidence="1">
    <location>
        <begin position="32"/>
        <end position="54"/>
    </location>
</feature>
<proteinExistence type="predicted"/>
<gene>
    <name evidence="2" type="ORF">N658DRAFT_214997</name>
</gene>
<accession>A0AAN6PVG8</accession>
<evidence type="ECO:0000313" key="2">
    <source>
        <dbReference type="EMBL" id="KAK4098724.1"/>
    </source>
</evidence>
<reference evidence="2" key="2">
    <citation type="submission" date="2023-05" db="EMBL/GenBank/DDBJ databases">
        <authorList>
            <consortium name="Lawrence Berkeley National Laboratory"/>
            <person name="Steindorff A."/>
            <person name="Hensen N."/>
            <person name="Bonometti L."/>
            <person name="Westerberg I."/>
            <person name="Brannstrom I.O."/>
            <person name="Guillou S."/>
            <person name="Cros-Aarteil S."/>
            <person name="Calhoun S."/>
            <person name="Haridas S."/>
            <person name="Kuo A."/>
            <person name="Mondo S."/>
            <person name="Pangilinan J."/>
            <person name="Riley R."/>
            <person name="Labutti K."/>
            <person name="Andreopoulos B."/>
            <person name="Lipzen A."/>
            <person name="Chen C."/>
            <person name="Yanf M."/>
            <person name="Daum C."/>
            <person name="Ng V."/>
            <person name="Clum A."/>
            <person name="Ohm R."/>
            <person name="Martin F."/>
            <person name="Silar P."/>
            <person name="Natvig D."/>
            <person name="Lalanne C."/>
            <person name="Gautier V."/>
            <person name="Ament-Velasquez S.L."/>
            <person name="Kruys A."/>
            <person name="Hutchinson M.I."/>
            <person name="Powell A.J."/>
            <person name="Barry K."/>
            <person name="Miller A.N."/>
            <person name="Grigoriev I.V."/>
            <person name="Debuchy R."/>
            <person name="Gladieux P."/>
            <person name="Thoren M.H."/>
            <person name="Johannesson H."/>
        </authorList>
    </citation>
    <scope>NUCLEOTIDE SEQUENCE</scope>
    <source>
        <strain evidence="2">CBS 757.83</strain>
    </source>
</reference>
<sequence length="190" mass="20697">MRLASLCVSVSVSVRREWKRRGGTVPAKLPVAEREAGTGSRGRGGVKQQPGRNCMERSAQWKPLTRTGNGATKPKDPTHMATMEDLHWRPTSGSTAKRNKQQPSVMRNESLTGVFSFSLLPLRCPSLTSVASPFIVRYLDRSCSRITGSCLRPSIESRCSVLLALSVASAQGPITVDVQAPHPAEHRSFT</sequence>
<dbReference type="Proteomes" id="UP001305647">
    <property type="component" value="Unassembled WGS sequence"/>
</dbReference>
<organism evidence="2 3">
    <name type="scientific">Parathielavia hyrcaniae</name>
    <dbReference type="NCBI Taxonomy" id="113614"/>
    <lineage>
        <taxon>Eukaryota</taxon>
        <taxon>Fungi</taxon>
        <taxon>Dikarya</taxon>
        <taxon>Ascomycota</taxon>
        <taxon>Pezizomycotina</taxon>
        <taxon>Sordariomycetes</taxon>
        <taxon>Sordariomycetidae</taxon>
        <taxon>Sordariales</taxon>
        <taxon>Chaetomiaceae</taxon>
        <taxon>Parathielavia</taxon>
    </lineage>
</organism>
<dbReference type="EMBL" id="MU863656">
    <property type="protein sequence ID" value="KAK4098724.1"/>
    <property type="molecule type" value="Genomic_DNA"/>
</dbReference>
<name>A0AAN6PVG8_9PEZI</name>
<dbReference type="AlphaFoldDB" id="A0AAN6PVG8"/>
<reference evidence="2" key="1">
    <citation type="journal article" date="2023" name="Mol. Phylogenet. Evol.">
        <title>Genome-scale phylogeny and comparative genomics of the fungal order Sordariales.</title>
        <authorList>
            <person name="Hensen N."/>
            <person name="Bonometti L."/>
            <person name="Westerberg I."/>
            <person name="Brannstrom I.O."/>
            <person name="Guillou S."/>
            <person name="Cros-Aarteil S."/>
            <person name="Calhoun S."/>
            <person name="Haridas S."/>
            <person name="Kuo A."/>
            <person name="Mondo S."/>
            <person name="Pangilinan J."/>
            <person name="Riley R."/>
            <person name="LaButti K."/>
            <person name="Andreopoulos B."/>
            <person name="Lipzen A."/>
            <person name="Chen C."/>
            <person name="Yan M."/>
            <person name="Daum C."/>
            <person name="Ng V."/>
            <person name="Clum A."/>
            <person name="Steindorff A."/>
            <person name="Ohm R.A."/>
            <person name="Martin F."/>
            <person name="Silar P."/>
            <person name="Natvig D.O."/>
            <person name="Lalanne C."/>
            <person name="Gautier V."/>
            <person name="Ament-Velasquez S.L."/>
            <person name="Kruys A."/>
            <person name="Hutchinson M.I."/>
            <person name="Powell A.J."/>
            <person name="Barry K."/>
            <person name="Miller A.N."/>
            <person name="Grigoriev I.V."/>
            <person name="Debuchy R."/>
            <person name="Gladieux P."/>
            <person name="Hiltunen Thoren M."/>
            <person name="Johannesson H."/>
        </authorList>
    </citation>
    <scope>NUCLEOTIDE SEQUENCE</scope>
    <source>
        <strain evidence="2">CBS 757.83</strain>
    </source>
</reference>
<protein>
    <submittedName>
        <fullName evidence="2">Uncharacterized protein</fullName>
    </submittedName>
</protein>
<comment type="caution">
    <text evidence="2">The sequence shown here is derived from an EMBL/GenBank/DDBJ whole genome shotgun (WGS) entry which is preliminary data.</text>
</comment>